<dbReference type="GO" id="GO:0043138">
    <property type="term" value="F:3'-5' DNA helicase activity"/>
    <property type="evidence" value="ECO:0007669"/>
    <property type="project" value="UniProtKB-EC"/>
</dbReference>
<dbReference type="GO" id="GO:0003677">
    <property type="term" value="F:DNA binding"/>
    <property type="evidence" value="ECO:0007669"/>
    <property type="project" value="UniProtKB-KW"/>
</dbReference>
<dbReference type="PANTHER" id="PTHR11070:SF2">
    <property type="entry name" value="ATP-DEPENDENT DNA HELICASE SRS2"/>
    <property type="match status" value="1"/>
</dbReference>
<sequence>MLDGSPPIRLTATTAAFATEFARLNTAQRRAVEHPDGPVLVVAGPGTGKTQLLAARVAWLLQHPEMQVQAPEILCLTYTEAAAHNMRQRLLRFIGPEAHRVAIHTFHSFCHQLIQENADYFGYHDLAPVSELETEDVLRQLIDALPAGNVLRRVGEAAYYEVPRLSKLFAVMKKEDWSPAQLAEAIRVHVEGLPHRSEYQYQKSSAGKYAKGDPRQGLIDEEVKRMTALAAGVEQFEPYREALRARSRYDFDDMLGWTLQAFAEQPELLLRYQERYQHILVDEYQDTNGAQNRILHTLASYWDNPNVFAVGDDDQSIFRFQGASVANVLDFTRQYPRAAVVVLEDNYRSSAAVLRAATALIGRNQERLVGQLPGLSKLLHARHPTFADAVTPPAIRRFPSPLHEAACIVAELEALHRAGFPLHQCAVLSHDHGQVDDLATLLTARGVPFARRRKVNILSEEPLAKGLRAILTYLAAELHQAHGGESHLFQLLHLDALRLAPLDCARLAAGLRRHNQGLPPEQRLRWRDWLSQVTATPELATTLQLTAEARTALGRVVALLERWLTAAASLPLPALAEHICLETLLPCQLATHPQPDHLLDVARTLLQFVRTECRRHPLLTLAGLLEVMTMLERLREGLPLERSTGTASAGVQLLTAHGAKGLEFERVWLIGCHQSVWLKTKAGASFKLPDALLPGATGSPIEEARRLFFVGLTRAQEHLLISTCVQDQAGKDLADCEFIAELQQYAGLTITDVAVPADELLRAQLQLLPPPPPPAALPDPRVLDELLADYSLSATHLNAYLKCPVAFYYQQVLRVPAPRNEYLLFGSSMHHALEQAFRQAQADVGLRFADAETLAAIFADHFRRTRHELPAATYERYLHHGRTLLTGYHARYAASWPATAVVEHAVRRAVLPDGIVLNGKLDRLDPRADGRGYDVLDYKTGKWKKYDPKRRAAALPAGDLEAWRADEKTRGGDYWRQAIFYHLLLTHDVERRFTPVSVAFDYLEPHTEPGQPAELLREYIHVTPADEQAVLAQIQAVDAAIRRREFGQGCAQPECTWCQLRS</sequence>
<keyword evidence="10" id="KW-0234">DNA repair</keyword>
<evidence type="ECO:0000256" key="7">
    <source>
        <dbReference type="ARBA" id="ARBA00022839"/>
    </source>
</evidence>
<keyword evidence="7" id="KW-0269">Exonuclease</keyword>
<evidence type="ECO:0000313" key="19">
    <source>
        <dbReference type="EMBL" id="TLM88965.1"/>
    </source>
</evidence>
<evidence type="ECO:0000256" key="10">
    <source>
        <dbReference type="ARBA" id="ARBA00023204"/>
    </source>
</evidence>
<evidence type="ECO:0000256" key="16">
    <source>
        <dbReference type="PROSITE-ProRule" id="PRU00560"/>
    </source>
</evidence>
<dbReference type="InterPro" id="IPR014016">
    <property type="entry name" value="UvrD-like_ATP-bd"/>
</dbReference>
<dbReference type="OrthoDB" id="9810135at2"/>
<dbReference type="Gene3D" id="1.10.10.160">
    <property type="match status" value="1"/>
</dbReference>
<keyword evidence="4" id="KW-0227">DNA damage</keyword>
<evidence type="ECO:0000259" key="17">
    <source>
        <dbReference type="PROSITE" id="PS51198"/>
    </source>
</evidence>
<keyword evidence="20" id="KW-1185">Reference proteome</keyword>
<dbReference type="Pfam" id="PF00580">
    <property type="entry name" value="UvrD-helicase"/>
    <property type="match status" value="1"/>
</dbReference>
<dbReference type="PANTHER" id="PTHR11070">
    <property type="entry name" value="UVRD / RECB / PCRA DNA HELICASE FAMILY MEMBER"/>
    <property type="match status" value="1"/>
</dbReference>
<keyword evidence="9" id="KW-0238">DNA-binding</keyword>
<organism evidence="19 20">
    <name type="scientific">Hymenobacter jeollabukensis</name>
    <dbReference type="NCBI Taxonomy" id="2025313"/>
    <lineage>
        <taxon>Bacteria</taxon>
        <taxon>Pseudomonadati</taxon>
        <taxon>Bacteroidota</taxon>
        <taxon>Cytophagia</taxon>
        <taxon>Cytophagales</taxon>
        <taxon>Hymenobacteraceae</taxon>
        <taxon>Hymenobacter</taxon>
    </lineage>
</organism>
<dbReference type="GO" id="GO:0000725">
    <property type="term" value="P:recombinational repair"/>
    <property type="evidence" value="ECO:0007669"/>
    <property type="project" value="TreeGrafter"/>
</dbReference>
<comment type="catalytic activity">
    <reaction evidence="15">
        <text>ATP + H2O = ADP + phosphate + H(+)</text>
        <dbReference type="Rhea" id="RHEA:13065"/>
        <dbReference type="ChEBI" id="CHEBI:15377"/>
        <dbReference type="ChEBI" id="CHEBI:15378"/>
        <dbReference type="ChEBI" id="CHEBI:30616"/>
        <dbReference type="ChEBI" id="CHEBI:43474"/>
        <dbReference type="ChEBI" id="CHEBI:456216"/>
        <dbReference type="EC" id="5.6.2.4"/>
    </reaction>
</comment>
<evidence type="ECO:0000256" key="15">
    <source>
        <dbReference type="ARBA" id="ARBA00048988"/>
    </source>
</evidence>
<protein>
    <recommendedName>
        <fullName evidence="13">DNA 3'-5' helicase</fullName>
        <ecNumber evidence="13">5.6.2.4</ecNumber>
    </recommendedName>
    <alternativeName>
        <fullName evidence="14">DNA 3'-5' helicase II</fullName>
    </alternativeName>
</protein>
<dbReference type="EC" id="5.6.2.4" evidence="13"/>
<evidence type="ECO:0000256" key="1">
    <source>
        <dbReference type="ARBA" id="ARBA00009922"/>
    </source>
</evidence>
<evidence type="ECO:0000259" key="18">
    <source>
        <dbReference type="PROSITE" id="PS51217"/>
    </source>
</evidence>
<keyword evidence="6 16" id="KW-0347">Helicase</keyword>
<name>A0A5R8WJ87_9BACT</name>
<evidence type="ECO:0000256" key="4">
    <source>
        <dbReference type="ARBA" id="ARBA00022763"/>
    </source>
</evidence>
<evidence type="ECO:0000256" key="8">
    <source>
        <dbReference type="ARBA" id="ARBA00022840"/>
    </source>
</evidence>
<evidence type="ECO:0000256" key="13">
    <source>
        <dbReference type="ARBA" id="ARBA00034808"/>
    </source>
</evidence>
<keyword evidence="11" id="KW-0413">Isomerase</keyword>
<dbReference type="GO" id="GO:0005524">
    <property type="term" value="F:ATP binding"/>
    <property type="evidence" value="ECO:0007669"/>
    <property type="project" value="UniProtKB-UniRule"/>
</dbReference>
<gene>
    <name evidence="19" type="ORF">FDY95_22550</name>
</gene>
<dbReference type="PROSITE" id="PS51217">
    <property type="entry name" value="UVRD_HELICASE_CTER"/>
    <property type="match status" value="1"/>
</dbReference>
<dbReference type="InterPro" id="IPR014017">
    <property type="entry name" value="DNA_helicase_UvrD-like_C"/>
</dbReference>
<dbReference type="GO" id="GO:0004527">
    <property type="term" value="F:exonuclease activity"/>
    <property type="evidence" value="ECO:0007669"/>
    <property type="project" value="UniProtKB-KW"/>
</dbReference>
<dbReference type="Gene3D" id="1.10.486.10">
    <property type="entry name" value="PCRA, domain 4"/>
    <property type="match status" value="1"/>
</dbReference>
<keyword evidence="3 16" id="KW-0547">Nucleotide-binding</keyword>
<dbReference type="Gene3D" id="3.90.320.10">
    <property type="match status" value="1"/>
</dbReference>
<dbReference type="InterPro" id="IPR027417">
    <property type="entry name" value="P-loop_NTPase"/>
</dbReference>
<evidence type="ECO:0000313" key="20">
    <source>
        <dbReference type="Proteomes" id="UP000305517"/>
    </source>
</evidence>
<dbReference type="Pfam" id="PF13361">
    <property type="entry name" value="UvrD_C"/>
    <property type="match status" value="2"/>
</dbReference>
<proteinExistence type="inferred from homology"/>
<dbReference type="Gene3D" id="3.40.50.300">
    <property type="entry name" value="P-loop containing nucleotide triphosphate hydrolases"/>
    <property type="match status" value="2"/>
</dbReference>
<comment type="caution">
    <text evidence="19">The sequence shown here is derived from an EMBL/GenBank/DDBJ whole genome shotgun (WGS) entry which is preliminary data.</text>
</comment>
<comment type="similarity">
    <text evidence="1">Belongs to the helicase family. UvrD subfamily.</text>
</comment>
<reference evidence="19 20" key="1">
    <citation type="submission" date="2019-05" db="EMBL/GenBank/DDBJ databases">
        <title>Hymenobacter edaphi sp. nov., isolated from abandoned arsenic-contaminated farmland soil.</title>
        <authorList>
            <person name="Nie L."/>
        </authorList>
    </citation>
    <scope>NUCLEOTIDE SEQUENCE [LARGE SCALE GENOMIC DNA]</scope>
    <source>
        <strain evidence="19 20">1-3-3-8</strain>
    </source>
</reference>
<dbReference type="InterPro" id="IPR013986">
    <property type="entry name" value="DExx_box_DNA_helicase_dom_sf"/>
</dbReference>
<dbReference type="InterPro" id="IPR038726">
    <property type="entry name" value="PDDEXK_AddAB-type"/>
</dbReference>
<dbReference type="Pfam" id="PF12705">
    <property type="entry name" value="PDDEXK_1"/>
    <property type="match status" value="1"/>
</dbReference>
<dbReference type="AlphaFoldDB" id="A0A5R8WJ87"/>
<feature type="domain" description="UvrD-like helicase C-terminal" evidence="18">
    <location>
        <begin position="351"/>
        <end position="661"/>
    </location>
</feature>
<evidence type="ECO:0000256" key="14">
    <source>
        <dbReference type="ARBA" id="ARBA00034923"/>
    </source>
</evidence>
<keyword evidence="2" id="KW-0540">Nuclease</keyword>
<evidence type="ECO:0000256" key="11">
    <source>
        <dbReference type="ARBA" id="ARBA00023235"/>
    </source>
</evidence>
<evidence type="ECO:0000256" key="5">
    <source>
        <dbReference type="ARBA" id="ARBA00022801"/>
    </source>
</evidence>
<keyword evidence="8 16" id="KW-0067">ATP-binding</keyword>
<dbReference type="PROSITE" id="PS51198">
    <property type="entry name" value="UVRD_HELICASE_ATP_BIND"/>
    <property type="match status" value="1"/>
</dbReference>
<evidence type="ECO:0000256" key="2">
    <source>
        <dbReference type="ARBA" id="ARBA00022722"/>
    </source>
</evidence>
<dbReference type="Proteomes" id="UP000305517">
    <property type="component" value="Unassembled WGS sequence"/>
</dbReference>
<dbReference type="RefSeq" id="WP_138081284.1">
    <property type="nucleotide sequence ID" value="NZ_VAJM01000015.1"/>
</dbReference>
<dbReference type="SUPFAM" id="SSF52540">
    <property type="entry name" value="P-loop containing nucleoside triphosphate hydrolases"/>
    <property type="match status" value="1"/>
</dbReference>
<evidence type="ECO:0000256" key="12">
    <source>
        <dbReference type="ARBA" id="ARBA00034617"/>
    </source>
</evidence>
<comment type="catalytic activity">
    <reaction evidence="12">
        <text>Couples ATP hydrolysis with the unwinding of duplex DNA by translocating in the 3'-5' direction.</text>
        <dbReference type="EC" id="5.6.2.4"/>
    </reaction>
</comment>
<feature type="domain" description="UvrD-like helicase ATP-binding" evidence="17">
    <location>
        <begin position="22"/>
        <end position="350"/>
    </location>
</feature>
<evidence type="ECO:0000256" key="3">
    <source>
        <dbReference type="ARBA" id="ARBA00022741"/>
    </source>
</evidence>
<dbReference type="InterPro" id="IPR011604">
    <property type="entry name" value="PDDEXK-like_dom_sf"/>
</dbReference>
<dbReference type="CDD" id="cd17932">
    <property type="entry name" value="DEXQc_UvrD"/>
    <property type="match status" value="1"/>
</dbReference>
<dbReference type="InterPro" id="IPR000212">
    <property type="entry name" value="DNA_helicase_UvrD/REP"/>
</dbReference>
<feature type="binding site" evidence="16">
    <location>
        <begin position="43"/>
        <end position="50"/>
    </location>
    <ligand>
        <name>ATP</name>
        <dbReference type="ChEBI" id="CHEBI:30616"/>
    </ligand>
</feature>
<evidence type="ECO:0000256" key="6">
    <source>
        <dbReference type="ARBA" id="ARBA00022806"/>
    </source>
</evidence>
<keyword evidence="5 16" id="KW-0378">Hydrolase</keyword>
<accession>A0A5R8WJ87</accession>
<dbReference type="EMBL" id="VAJM01000015">
    <property type="protein sequence ID" value="TLM88965.1"/>
    <property type="molecule type" value="Genomic_DNA"/>
</dbReference>
<evidence type="ECO:0000256" key="9">
    <source>
        <dbReference type="ARBA" id="ARBA00023125"/>
    </source>
</evidence>